<feature type="compositionally biased region" description="Low complexity" evidence="1">
    <location>
        <begin position="450"/>
        <end position="464"/>
    </location>
</feature>
<protein>
    <submittedName>
        <fullName evidence="2">Uncharacterized protein</fullName>
    </submittedName>
</protein>
<name>A0AAD3DTM1_9CHLO</name>
<feature type="region of interest" description="Disordered" evidence="1">
    <location>
        <begin position="335"/>
        <end position="481"/>
    </location>
</feature>
<feature type="compositionally biased region" description="Low complexity" evidence="1">
    <location>
        <begin position="375"/>
        <end position="414"/>
    </location>
</feature>
<feature type="compositionally biased region" description="Polar residues" evidence="1">
    <location>
        <begin position="266"/>
        <end position="281"/>
    </location>
</feature>
<feature type="region of interest" description="Disordered" evidence="1">
    <location>
        <begin position="261"/>
        <end position="306"/>
    </location>
</feature>
<sequence>IQVVEEDVRTTEDDEGDTVRNEEEVESASLASLASDVSLTPPPSPFVVETPELPFSSSGNGGNGLGCYFMGQSPHKDEPHALAATGTARPASCPLVAPLLVLKERHTRGLCCSGPYSARFARSTGVLGQSPSPSPPSHSAKGFRSARSTGDGDGGAADCSTACMGSSLTGLAPTLSPGTSFHGAHAYFANRPSRATAGGCLETAASHPSSGGPACQNGSLHAPCGAGQEPRLPPRPPSPQCRVGSGRAGAVAAAADIRRRAWGASPASSPRQSCSNRSICNSPQPPPSPPSRAMSDNNHPNVLSPDLCVQGSRAASFNRGRFLYEVRHSLTAHDGAAGQVSTQGSLPTRGSHGSATTPRLKEEGANGMSQSWLISSPSSSRPATPQRQQPSRPSTPQRQQPSRPCTPQRQQPSRPNTPQRVQHGLQGGSLVVKPSPPASVSGSDCGFHRSSAASELLAASGSSEPRGGSEAHATTQKQGAAAHKEVMVAGIYGRLMRNCLATSLRGSGQPESQAAVRAKAIEVAASTTFGGISPRRLRVGKA</sequence>
<dbReference type="Proteomes" id="UP001054857">
    <property type="component" value="Unassembled WGS sequence"/>
</dbReference>
<evidence type="ECO:0000313" key="3">
    <source>
        <dbReference type="Proteomes" id="UP001054857"/>
    </source>
</evidence>
<evidence type="ECO:0000313" key="2">
    <source>
        <dbReference type="EMBL" id="GFR47909.1"/>
    </source>
</evidence>
<keyword evidence="3" id="KW-1185">Reference proteome</keyword>
<organism evidence="2 3">
    <name type="scientific">Astrephomene gubernaculifera</name>
    <dbReference type="NCBI Taxonomy" id="47775"/>
    <lineage>
        <taxon>Eukaryota</taxon>
        <taxon>Viridiplantae</taxon>
        <taxon>Chlorophyta</taxon>
        <taxon>core chlorophytes</taxon>
        <taxon>Chlorophyceae</taxon>
        <taxon>CS clade</taxon>
        <taxon>Chlamydomonadales</taxon>
        <taxon>Astrephomenaceae</taxon>
        <taxon>Astrephomene</taxon>
    </lineage>
</organism>
<comment type="caution">
    <text evidence="2">The sequence shown here is derived from an EMBL/GenBank/DDBJ whole genome shotgun (WGS) entry which is preliminary data.</text>
</comment>
<dbReference type="AlphaFoldDB" id="A0AAD3DTM1"/>
<feature type="region of interest" description="Disordered" evidence="1">
    <location>
        <begin position="124"/>
        <end position="152"/>
    </location>
</feature>
<dbReference type="EMBL" id="BMAR01000021">
    <property type="protein sequence ID" value="GFR47909.1"/>
    <property type="molecule type" value="Genomic_DNA"/>
</dbReference>
<feature type="compositionally biased region" description="Basic and acidic residues" evidence="1">
    <location>
        <begin position="1"/>
        <end position="22"/>
    </location>
</feature>
<proteinExistence type="predicted"/>
<feature type="compositionally biased region" description="Polar residues" evidence="1">
    <location>
        <begin position="339"/>
        <end position="357"/>
    </location>
</feature>
<feature type="non-terminal residue" evidence="2">
    <location>
        <position position="1"/>
    </location>
</feature>
<feature type="region of interest" description="Disordered" evidence="1">
    <location>
        <begin position="1"/>
        <end position="55"/>
    </location>
</feature>
<feature type="region of interest" description="Disordered" evidence="1">
    <location>
        <begin position="225"/>
        <end position="247"/>
    </location>
</feature>
<reference evidence="2 3" key="1">
    <citation type="journal article" date="2021" name="Sci. Rep.">
        <title>Genome sequencing of the multicellular alga Astrephomene provides insights into convergent evolution of germ-soma differentiation.</title>
        <authorList>
            <person name="Yamashita S."/>
            <person name="Yamamoto K."/>
            <person name="Matsuzaki R."/>
            <person name="Suzuki S."/>
            <person name="Yamaguchi H."/>
            <person name="Hirooka S."/>
            <person name="Minakuchi Y."/>
            <person name="Miyagishima S."/>
            <person name="Kawachi M."/>
            <person name="Toyoda A."/>
            <person name="Nozaki H."/>
        </authorList>
    </citation>
    <scope>NUCLEOTIDE SEQUENCE [LARGE SCALE GENOMIC DNA]</scope>
    <source>
        <strain evidence="2 3">NIES-4017</strain>
    </source>
</reference>
<feature type="compositionally biased region" description="Low complexity" evidence="1">
    <location>
        <begin position="27"/>
        <end position="39"/>
    </location>
</feature>
<gene>
    <name evidence="2" type="ORF">Agub_g9709</name>
</gene>
<evidence type="ECO:0000256" key="1">
    <source>
        <dbReference type="SAM" id="MobiDB-lite"/>
    </source>
</evidence>
<accession>A0AAD3DTM1</accession>